<dbReference type="AlphaFoldDB" id="A0AA40AJ50"/>
<gene>
    <name evidence="1" type="ORF">B0T26DRAFT_750984</name>
</gene>
<dbReference type="GeneID" id="85328578"/>
<sequence length="161" mass="17925">MVRFGLFGKLEAPGTPDRAMRYDGSALHVCRASRYIALKIWGPMGGPSAVATFSTGLAVDLRRDLLYRSQRWTSLFGTLTAAAYYPAANIALRCHPRLPGSHCFRHGLTNRNLADYWLAPKLRGDAEDQKNPRDKIVKSGLKQKKSEVIFRLLLAQNPVAL</sequence>
<keyword evidence="2" id="KW-1185">Reference proteome</keyword>
<name>A0AA40AJ50_9PEZI</name>
<evidence type="ECO:0000313" key="1">
    <source>
        <dbReference type="EMBL" id="KAK0716836.1"/>
    </source>
</evidence>
<evidence type="ECO:0000313" key="2">
    <source>
        <dbReference type="Proteomes" id="UP001172101"/>
    </source>
</evidence>
<accession>A0AA40AJ50</accession>
<comment type="caution">
    <text evidence="1">The sequence shown here is derived from an EMBL/GenBank/DDBJ whole genome shotgun (WGS) entry which is preliminary data.</text>
</comment>
<dbReference type="RefSeq" id="XP_060295629.1">
    <property type="nucleotide sequence ID" value="XM_060445308.1"/>
</dbReference>
<reference evidence="1" key="1">
    <citation type="submission" date="2023-06" db="EMBL/GenBank/DDBJ databases">
        <title>Genome-scale phylogeny and comparative genomics of the fungal order Sordariales.</title>
        <authorList>
            <consortium name="Lawrence Berkeley National Laboratory"/>
            <person name="Hensen N."/>
            <person name="Bonometti L."/>
            <person name="Westerberg I."/>
            <person name="Brannstrom I.O."/>
            <person name="Guillou S."/>
            <person name="Cros-Aarteil S."/>
            <person name="Calhoun S."/>
            <person name="Haridas S."/>
            <person name="Kuo A."/>
            <person name="Mondo S."/>
            <person name="Pangilinan J."/>
            <person name="Riley R."/>
            <person name="LaButti K."/>
            <person name="Andreopoulos B."/>
            <person name="Lipzen A."/>
            <person name="Chen C."/>
            <person name="Yanf M."/>
            <person name="Daum C."/>
            <person name="Ng V."/>
            <person name="Clum A."/>
            <person name="Steindorff A."/>
            <person name="Ohm R."/>
            <person name="Martin F."/>
            <person name="Silar P."/>
            <person name="Natvig D."/>
            <person name="Lalanne C."/>
            <person name="Gautier V."/>
            <person name="Ament-velasquez S.L."/>
            <person name="Kruys A."/>
            <person name="Hutchinson M.I."/>
            <person name="Powell A.J."/>
            <person name="Barry K."/>
            <person name="Miller A.N."/>
            <person name="Grigoriev I.V."/>
            <person name="Debuchy R."/>
            <person name="Gladieux P."/>
            <person name="Thoren M.H."/>
            <person name="Johannesson H."/>
        </authorList>
    </citation>
    <scope>NUCLEOTIDE SEQUENCE</scope>
    <source>
        <strain evidence="1">SMH2392-1A</strain>
    </source>
</reference>
<protein>
    <submittedName>
        <fullName evidence="1">Uncharacterized protein</fullName>
    </submittedName>
</protein>
<proteinExistence type="predicted"/>
<dbReference type="Proteomes" id="UP001172101">
    <property type="component" value="Unassembled WGS sequence"/>
</dbReference>
<dbReference type="EMBL" id="JAUIRO010000004">
    <property type="protein sequence ID" value="KAK0716836.1"/>
    <property type="molecule type" value="Genomic_DNA"/>
</dbReference>
<organism evidence="1 2">
    <name type="scientific">Lasiosphaeria miniovina</name>
    <dbReference type="NCBI Taxonomy" id="1954250"/>
    <lineage>
        <taxon>Eukaryota</taxon>
        <taxon>Fungi</taxon>
        <taxon>Dikarya</taxon>
        <taxon>Ascomycota</taxon>
        <taxon>Pezizomycotina</taxon>
        <taxon>Sordariomycetes</taxon>
        <taxon>Sordariomycetidae</taxon>
        <taxon>Sordariales</taxon>
        <taxon>Lasiosphaeriaceae</taxon>
        <taxon>Lasiosphaeria</taxon>
    </lineage>
</organism>